<dbReference type="Proteomes" id="UP001172159">
    <property type="component" value="Unassembled WGS sequence"/>
</dbReference>
<dbReference type="AlphaFoldDB" id="A0AA40ECJ0"/>
<proteinExistence type="predicted"/>
<evidence type="ECO:0000313" key="3">
    <source>
        <dbReference type="Proteomes" id="UP001172159"/>
    </source>
</evidence>
<feature type="compositionally biased region" description="Acidic residues" evidence="1">
    <location>
        <begin position="217"/>
        <end position="232"/>
    </location>
</feature>
<reference evidence="2" key="1">
    <citation type="submission" date="2023-06" db="EMBL/GenBank/DDBJ databases">
        <title>Genome-scale phylogeny and comparative genomics of the fungal order Sordariales.</title>
        <authorList>
            <consortium name="Lawrence Berkeley National Laboratory"/>
            <person name="Hensen N."/>
            <person name="Bonometti L."/>
            <person name="Westerberg I."/>
            <person name="Brannstrom I.O."/>
            <person name="Guillou S."/>
            <person name="Cros-Aarteil S."/>
            <person name="Calhoun S."/>
            <person name="Haridas S."/>
            <person name="Kuo A."/>
            <person name="Mondo S."/>
            <person name="Pangilinan J."/>
            <person name="Riley R."/>
            <person name="Labutti K."/>
            <person name="Andreopoulos B."/>
            <person name="Lipzen A."/>
            <person name="Chen C."/>
            <person name="Yanf M."/>
            <person name="Daum C."/>
            <person name="Ng V."/>
            <person name="Clum A."/>
            <person name="Steindorff A."/>
            <person name="Ohm R."/>
            <person name="Martin F."/>
            <person name="Silar P."/>
            <person name="Natvig D."/>
            <person name="Lalanne C."/>
            <person name="Gautier V."/>
            <person name="Ament-Velasquez S.L."/>
            <person name="Kruys A."/>
            <person name="Hutchinson M.I."/>
            <person name="Powell A.J."/>
            <person name="Barry K."/>
            <person name="Miller A.N."/>
            <person name="Grigoriev I.V."/>
            <person name="Debuchy R."/>
            <person name="Gladieux P."/>
            <person name="Thoren M.H."/>
            <person name="Johannesson H."/>
        </authorList>
    </citation>
    <scope>NUCLEOTIDE SEQUENCE</scope>
    <source>
        <strain evidence="2">CBS 540.89</strain>
    </source>
</reference>
<protein>
    <submittedName>
        <fullName evidence="2">Uncharacterized protein</fullName>
    </submittedName>
</protein>
<feature type="region of interest" description="Disordered" evidence="1">
    <location>
        <begin position="201"/>
        <end position="237"/>
    </location>
</feature>
<feature type="region of interest" description="Disordered" evidence="1">
    <location>
        <begin position="88"/>
        <end position="110"/>
    </location>
</feature>
<accession>A0AA40ECJ0</accession>
<evidence type="ECO:0000256" key="1">
    <source>
        <dbReference type="SAM" id="MobiDB-lite"/>
    </source>
</evidence>
<dbReference type="EMBL" id="JAUKTV010000008">
    <property type="protein sequence ID" value="KAK0732411.1"/>
    <property type="molecule type" value="Genomic_DNA"/>
</dbReference>
<keyword evidence="3" id="KW-1185">Reference proteome</keyword>
<organism evidence="2 3">
    <name type="scientific">Apiosordaria backusii</name>
    <dbReference type="NCBI Taxonomy" id="314023"/>
    <lineage>
        <taxon>Eukaryota</taxon>
        <taxon>Fungi</taxon>
        <taxon>Dikarya</taxon>
        <taxon>Ascomycota</taxon>
        <taxon>Pezizomycotina</taxon>
        <taxon>Sordariomycetes</taxon>
        <taxon>Sordariomycetidae</taxon>
        <taxon>Sordariales</taxon>
        <taxon>Lasiosphaeriaceae</taxon>
        <taxon>Apiosordaria</taxon>
    </lineage>
</organism>
<feature type="region of interest" description="Disordered" evidence="1">
    <location>
        <begin position="394"/>
        <end position="419"/>
    </location>
</feature>
<name>A0AA40ECJ0_9PEZI</name>
<comment type="caution">
    <text evidence="2">The sequence shown here is derived from an EMBL/GenBank/DDBJ whole genome shotgun (WGS) entry which is preliminary data.</text>
</comment>
<feature type="compositionally biased region" description="Basic and acidic residues" evidence="1">
    <location>
        <begin position="201"/>
        <end position="216"/>
    </location>
</feature>
<sequence>MGIRSFIRSCRAALRMGVSEHEASPHTRSLSIQYLAKQTAPLAAKVSLVIAKGNILQGRGSAWAPDSFLPSISQPTQLLPSVSEKHKGWVAESTSQPDKESVETTESPAFSPKDETELFELCNASAASPETALEKRQVTISLEVAFPLYDILEEPELESDSGCDSKYHQLEEFKFSASSSNRLQGDSGSNVLILSEQYAKGAHDPDCDDQQDHGNDSENDDDDYDSEDEDYDYTFTPSHTGLEYTSWAQTSFIDHEGRLNLYSMTSGTLSCCNWGWYPDHNYPPPMPEGSTAPCLVLTVVEGDHYFLDDPFEVNGTYAENDRRLEELRAMEEAAFLQSQAQQFGLGPPTNKAMIDEPLEDVTKNTPATSVEVDSAFSGYSFNAAAGIMWADDEDDWDEAGDASPNQDSEHDYDGESDSGSCSIHYSTWTGLEFTPWATHSYIDPDGHMDLYSLRQVREAELYAHGALPRCDWWHWDDPDQYPESDGPALVLSTAEGDEYELDDPKEYDGSYQVENQPDQSGRETEGDAGSETGYAFDAAKGIMWADDEAEDDYWERVEGQGEEWWD</sequence>
<gene>
    <name evidence="2" type="ORF">B0T21DRAFT_412589</name>
</gene>
<feature type="region of interest" description="Disordered" evidence="1">
    <location>
        <begin position="507"/>
        <end position="541"/>
    </location>
</feature>
<evidence type="ECO:0000313" key="2">
    <source>
        <dbReference type="EMBL" id="KAK0732411.1"/>
    </source>
</evidence>